<dbReference type="Gene3D" id="2.60.120.10">
    <property type="entry name" value="Jelly Rolls"/>
    <property type="match status" value="2"/>
</dbReference>
<evidence type="ECO:0000313" key="3">
    <source>
        <dbReference type="EMBL" id="CAC5383401.1"/>
    </source>
</evidence>
<organism evidence="3 4">
    <name type="scientific">Mytilus coruscus</name>
    <name type="common">Sea mussel</name>
    <dbReference type="NCBI Taxonomy" id="42192"/>
    <lineage>
        <taxon>Eukaryota</taxon>
        <taxon>Metazoa</taxon>
        <taxon>Spiralia</taxon>
        <taxon>Lophotrochozoa</taxon>
        <taxon>Mollusca</taxon>
        <taxon>Bivalvia</taxon>
        <taxon>Autobranchia</taxon>
        <taxon>Pteriomorphia</taxon>
        <taxon>Mytilida</taxon>
        <taxon>Mytiloidea</taxon>
        <taxon>Mytilidae</taxon>
        <taxon>Mytilinae</taxon>
        <taxon>Mytilus</taxon>
    </lineage>
</organism>
<name>A0A6J8BJ46_MYTCO</name>
<dbReference type="Proteomes" id="UP000507470">
    <property type="component" value="Unassembled WGS sequence"/>
</dbReference>
<dbReference type="SUPFAM" id="SSF51206">
    <property type="entry name" value="cAMP-binding domain-like"/>
    <property type="match status" value="2"/>
</dbReference>
<dbReference type="InterPro" id="IPR018490">
    <property type="entry name" value="cNMP-bd_dom_sf"/>
</dbReference>
<dbReference type="PANTHER" id="PTHR23011">
    <property type="entry name" value="CYCLIC NUCLEOTIDE-BINDING DOMAIN CONTAINING PROTEIN"/>
    <property type="match status" value="1"/>
</dbReference>
<dbReference type="InterPro" id="IPR014710">
    <property type="entry name" value="RmlC-like_jellyroll"/>
</dbReference>
<accession>A0A6J8BJ46</accession>
<dbReference type="AlphaFoldDB" id="A0A6J8BJ46"/>
<gene>
    <name evidence="3" type="ORF">MCOR_19152</name>
</gene>
<proteinExistence type="predicted"/>
<protein>
    <recommendedName>
        <fullName evidence="2">Cyclic nucleotide-binding domain-containing protein</fullName>
    </recommendedName>
</protein>
<dbReference type="CDD" id="cd00038">
    <property type="entry name" value="CAP_ED"/>
    <property type="match status" value="1"/>
</dbReference>
<feature type="compositionally biased region" description="Low complexity" evidence="1">
    <location>
        <begin position="223"/>
        <end position="234"/>
    </location>
</feature>
<dbReference type="EMBL" id="CACVKT020003360">
    <property type="protein sequence ID" value="CAC5383401.1"/>
    <property type="molecule type" value="Genomic_DNA"/>
</dbReference>
<dbReference type="PANTHER" id="PTHR23011:SF28">
    <property type="entry name" value="CYCLIC NUCLEOTIDE-BINDING DOMAIN CONTAINING PROTEIN"/>
    <property type="match status" value="1"/>
</dbReference>
<evidence type="ECO:0000256" key="1">
    <source>
        <dbReference type="SAM" id="MobiDB-lite"/>
    </source>
</evidence>
<dbReference type="SMART" id="SM00100">
    <property type="entry name" value="cNMP"/>
    <property type="match status" value="1"/>
</dbReference>
<feature type="domain" description="Cyclic nucleotide-binding" evidence="2">
    <location>
        <begin position="262"/>
        <end position="360"/>
    </location>
</feature>
<feature type="compositionally biased region" description="Low complexity" evidence="1">
    <location>
        <begin position="34"/>
        <end position="43"/>
    </location>
</feature>
<feature type="compositionally biased region" description="Polar residues" evidence="1">
    <location>
        <begin position="1"/>
        <end position="11"/>
    </location>
</feature>
<evidence type="ECO:0000313" key="4">
    <source>
        <dbReference type="Proteomes" id="UP000507470"/>
    </source>
</evidence>
<dbReference type="PROSITE" id="PS50042">
    <property type="entry name" value="CNMP_BINDING_3"/>
    <property type="match status" value="2"/>
</dbReference>
<feature type="domain" description="Cyclic nucleotide-binding" evidence="2">
    <location>
        <begin position="402"/>
        <end position="476"/>
    </location>
</feature>
<dbReference type="OrthoDB" id="421226at2759"/>
<feature type="region of interest" description="Disordered" evidence="1">
    <location>
        <begin position="1"/>
        <end position="234"/>
    </location>
</feature>
<sequence>MNQWPNNMNQDRNPDGRETGTGNNLQGWKMGNKESSNLTSRSSNESDESVDVPDETTTIQGQRYVTGGSMTHSSQMTGRNENDDDDNISVPPPYIPDNLMPMMNEFQDDNLPVSPESENGLELPVNDNHTVQEIPVSNNSKSSDEESSVNTSSSQSTPDQEKLPVYSKPRAHVHRNKTPDNVAVYIDKDDQISPDEAPVNTSNNAPDKRAPDKSGTTSGITRSNSVISSKSENSELQAHTLSPLAYQRLRNCLLNLPLEDGQEIKDKAVERVASHILVQDYDPKIDIIMKGDDAKGIFVIIDGSVNVLSENGTDVLATLHEGDYFGEISVLFDCPCTARVQTITKCQFAVLEVNAAKHLLRKIDVDLIDYFVTKRYLPTSDHMDVNRTQRRLVLSCLKQLPVFEKWSEEAMKELVMQIKPALVILYQANTLVICEQDPPVALYVIIRGRALIKKDNDVILEIDADKHPAVIGEEGL</sequence>
<dbReference type="PROSITE" id="PS00888">
    <property type="entry name" value="CNMP_BINDING_1"/>
    <property type="match status" value="1"/>
</dbReference>
<dbReference type="Pfam" id="PF00027">
    <property type="entry name" value="cNMP_binding"/>
    <property type="match status" value="1"/>
</dbReference>
<feature type="compositionally biased region" description="Polar residues" evidence="1">
    <location>
        <begin position="55"/>
        <end position="79"/>
    </location>
</feature>
<keyword evidence="4" id="KW-1185">Reference proteome</keyword>
<evidence type="ECO:0000259" key="2">
    <source>
        <dbReference type="PROSITE" id="PS50042"/>
    </source>
</evidence>
<reference evidence="3 4" key="1">
    <citation type="submission" date="2020-06" db="EMBL/GenBank/DDBJ databases">
        <authorList>
            <person name="Li R."/>
            <person name="Bekaert M."/>
        </authorList>
    </citation>
    <scope>NUCLEOTIDE SEQUENCE [LARGE SCALE GENOMIC DNA]</scope>
    <source>
        <strain evidence="4">wild</strain>
    </source>
</reference>
<feature type="compositionally biased region" description="Acidic residues" evidence="1">
    <location>
        <begin position="45"/>
        <end position="54"/>
    </location>
</feature>
<feature type="compositionally biased region" description="Low complexity" evidence="1">
    <location>
        <begin position="148"/>
        <end position="157"/>
    </location>
</feature>
<dbReference type="InterPro" id="IPR018488">
    <property type="entry name" value="cNMP-bd_CS"/>
</dbReference>
<dbReference type="InterPro" id="IPR000595">
    <property type="entry name" value="cNMP-bd_dom"/>
</dbReference>